<evidence type="ECO:0000313" key="2">
    <source>
        <dbReference type="EMBL" id="KAF2999742.1"/>
    </source>
</evidence>
<protein>
    <submittedName>
        <fullName evidence="2">Uncharacterized protein</fullName>
    </submittedName>
</protein>
<dbReference type="EMBL" id="SWKU01000016">
    <property type="protein sequence ID" value="KAF2999742.1"/>
    <property type="molecule type" value="Genomic_DNA"/>
</dbReference>
<dbReference type="OrthoDB" id="3801243at2759"/>
<reference evidence="2" key="1">
    <citation type="submission" date="2019-04" db="EMBL/GenBank/DDBJ databases">
        <title>Sequencing of skin fungus with MAO and IRED activity.</title>
        <authorList>
            <person name="Marsaioli A.J."/>
            <person name="Bonatto J.M.C."/>
            <person name="Reis Junior O."/>
        </authorList>
    </citation>
    <scope>NUCLEOTIDE SEQUENCE</scope>
    <source>
        <strain evidence="2">30M1</strain>
    </source>
</reference>
<evidence type="ECO:0000256" key="1">
    <source>
        <dbReference type="SAM" id="MobiDB-lite"/>
    </source>
</evidence>
<keyword evidence="3" id="KW-1185">Reference proteome</keyword>
<gene>
    <name evidence="2" type="ORF">E8E13_004638</name>
</gene>
<proteinExistence type="predicted"/>
<feature type="compositionally biased region" description="Low complexity" evidence="1">
    <location>
        <begin position="29"/>
        <end position="41"/>
    </location>
</feature>
<feature type="region of interest" description="Disordered" evidence="1">
    <location>
        <begin position="1"/>
        <end position="67"/>
    </location>
</feature>
<name>A0A9P4WAI1_CURKU</name>
<dbReference type="AlphaFoldDB" id="A0A9P4WAI1"/>
<feature type="compositionally biased region" description="Basic and acidic residues" evidence="1">
    <location>
        <begin position="51"/>
        <end position="67"/>
    </location>
</feature>
<organism evidence="2 3">
    <name type="scientific">Curvularia kusanoi</name>
    <name type="common">Cochliobolus kusanoi</name>
    <dbReference type="NCBI Taxonomy" id="90978"/>
    <lineage>
        <taxon>Eukaryota</taxon>
        <taxon>Fungi</taxon>
        <taxon>Dikarya</taxon>
        <taxon>Ascomycota</taxon>
        <taxon>Pezizomycotina</taxon>
        <taxon>Dothideomycetes</taxon>
        <taxon>Pleosporomycetidae</taxon>
        <taxon>Pleosporales</taxon>
        <taxon>Pleosporineae</taxon>
        <taxon>Pleosporaceae</taxon>
        <taxon>Curvularia</taxon>
    </lineage>
</organism>
<dbReference type="Proteomes" id="UP000801428">
    <property type="component" value="Unassembled WGS sequence"/>
</dbReference>
<comment type="caution">
    <text evidence="2">The sequence shown here is derived from an EMBL/GenBank/DDBJ whole genome shotgun (WGS) entry which is preliminary data.</text>
</comment>
<evidence type="ECO:0000313" key="3">
    <source>
        <dbReference type="Proteomes" id="UP000801428"/>
    </source>
</evidence>
<accession>A0A9P4WAI1</accession>
<sequence>MCEQELRGAVSGLLDGGESQTDGIRAGETISRISIPITPSSFEEQEASDTEAERYTEEEENSKTEKEARLFAIPSTPLGHQQLLANSLCTAPRSARRTPDQRSARVSLPLFALPDVALDTEAYEEVTPVTRYTMNFSILPERISGSDKDNTIIAQPTIISTLAAKAEMTKVTQTWSGVIQKRSN</sequence>